<dbReference type="InterPro" id="IPR036866">
    <property type="entry name" value="RibonucZ/Hydroxyglut_hydro"/>
</dbReference>
<feature type="domain" description="Metallo-beta-lactamase" evidence="1">
    <location>
        <begin position="32"/>
        <end position="197"/>
    </location>
</feature>
<gene>
    <name evidence="2" type="ORF">UFOPK3268_00440</name>
</gene>
<dbReference type="PANTHER" id="PTHR46233">
    <property type="entry name" value="HYDROXYACYLGLUTATHIONE HYDROLASE GLOC"/>
    <property type="match status" value="1"/>
</dbReference>
<dbReference type="Gene3D" id="3.60.15.10">
    <property type="entry name" value="Ribonuclease Z/Hydroxyacylglutathione hydrolase-like"/>
    <property type="match status" value="1"/>
</dbReference>
<name>A0A6J7BRL2_9ZZZZ</name>
<protein>
    <submittedName>
        <fullName evidence="2">Unannotated protein</fullName>
    </submittedName>
</protein>
<dbReference type="CDD" id="cd06262">
    <property type="entry name" value="metallo-hydrolase-like_MBL-fold"/>
    <property type="match status" value="1"/>
</dbReference>
<dbReference type="SUPFAM" id="SSF56281">
    <property type="entry name" value="Metallo-hydrolase/oxidoreductase"/>
    <property type="match status" value="1"/>
</dbReference>
<evidence type="ECO:0000313" key="2">
    <source>
        <dbReference type="EMBL" id="CAB4847531.1"/>
    </source>
</evidence>
<reference evidence="2" key="1">
    <citation type="submission" date="2020-05" db="EMBL/GenBank/DDBJ databases">
        <authorList>
            <person name="Chiriac C."/>
            <person name="Salcher M."/>
            <person name="Ghai R."/>
            <person name="Kavagutti S V."/>
        </authorList>
    </citation>
    <scope>NUCLEOTIDE SEQUENCE</scope>
</reference>
<evidence type="ECO:0000259" key="1">
    <source>
        <dbReference type="SMART" id="SM00849"/>
    </source>
</evidence>
<proteinExistence type="predicted"/>
<dbReference type="PANTHER" id="PTHR46233:SF1">
    <property type="entry name" value="CONSERVED PROTEIN"/>
    <property type="match status" value="1"/>
</dbReference>
<dbReference type="SMART" id="SM00849">
    <property type="entry name" value="Lactamase_B"/>
    <property type="match status" value="1"/>
</dbReference>
<dbReference type="EMBL" id="CAFBIZ010000037">
    <property type="protein sequence ID" value="CAB4847531.1"/>
    <property type="molecule type" value="Genomic_DNA"/>
</dbReference>
<dbReference type="Pfam" id="PF00753">
    <property type="entry name" value="Lactamase_B"/>
    <property type="match status" value="1"/>
</dbReference>
<organism evidence="2">
    <name type="scientific">freshwater metagenome</name>
    <dbReference type="NCBI Taxonomy" id="449393"/>
    <lineage>
        <taxon>unclassified sequences</taxon>
        <taxon>metagenomes</taxon>
        <taxon>ecological metagenomes</taxon>
    </lineage>
</organism>
<dbReference type="AlphaFoldDB" id="A0A6J7BRL2"/>
<dbReference type="InterPro" id="IPR001279">
    <property type="entry name" value="Metallo-B-lactamas"/>
</dbReference>
<accession>A0A6J7BRL2</accession>
<sequence length="218" mass="23367">MTYTGNVSLGGPADVRALTHLTISKIEVGPHSNNAYLLRCNTTGAQALIDAANDAAVLLDLAGQDGLAAVITTHGHVDHWYALADVVLATGARTVAHDQDAGYLPVPTDERVSHGDTISFGEIVLTAIHLVGHTYGSIALVYDDPTGPPHLFTGDSLFPGGVGRTWDEPARFASLYSDVVEKIFNSLPDETWVYPGHGRDTTLGAERPDLADWWARQW</sequence>
<dbReference type="InterPro" id="IPR051453">
    <property type="entry name" value="MBL_Glyoxalase_II"/>
</dbReference>